<proteinExistence type="predicted"/>
<evidence type="ECO:0000313" key="1">
    <source>
        <dbReference type="EMBL" id="MBO3357621.1"/>
    </source>
</evidence>
<dbReference type="EMBL" id="JAENQP010000001">
    <property type="protein sequence ID" value="MBO3357621.1"/>
    <property type="molecule type" value="Genomic_DNA"/>
</dbReference>
<sequence>MFSKEEMLKKAKEDKEHENSMTIFYSKFTGKIIEVAGGVQDFNYFIKDRQDKESYCLRAIYPRNMDIFFNIHNYSVNLETKKLVYTPVTNIDLEPISEQGRTKE</sequence>
<dbReference type="Proteomes" id="UP000668068">
    <property type="component" value="Unassembled WGS sequence"/>
</dbReference>
<dbReference type="RefSeq" id="WP_003477346.1">
    <property type="nucleotide sequence ID" value="NZ_CATNXN010000001.1"/>
</dbReference>
<name>A0AAW4ISR0_CLOPF</name>
<reference evidence="1" key="1">
    <citation type="submission" date="2020-12" db="EMBL/GenBank/DDBJ databases">
        <title>Comparative genomics of Clostridium perfringens reveals patterns of host-associated phylogenetic clades and virulence factors.</title>
        <authorList>
            <person name="Smith A.H."/>
            <person name="Geier R."/>
        </authorList>
    </citation>
    <scope>NUCLEOTIDE SEQUENCE</scope>
    <source>
        <strain evidence="1">CHD30677R</strain>
    </source>
</reference>
<accession>A0AAW4ISR0</accession>
<evidence type="ECO:0000313" key="2">
    <source>
        <dbReference type="Proteomes" id="UP000668068"/>
    </source>
</evidence>
<organism evidence="1 2">
    <name type="scientific">Clostridium perfringens</name>
    <dbReference type="NCBI Taxonomy" id="1502"/>
    <lineage>
        <taxon>Bacteria</taxon>
        <taxon>Bacillati</taxon>
        <taxon>Bacillota</taxon>
        <taxon>Clostridia</taxon>
        <taxon>Eubacteriales</taxon>
        <taxon>Clostridiaceae</taxon>
        <taxon>Clostridium</taxon>
    </lineage>
</organism>
<comment type="caution">
    <text evidence="1">The sequence shown here is derived from an EMBL/GenBank/DDBJ whole genome shotgun (WGS) entry which is preliminary data.</text>
</comment>
<dbReference type="AlphaFoldDB" id="A0AAW4ISR0"/>
<protein>
    <submittedName>
        <fullName evidence="1">Uncharacterized protein</fullName>
    </submittedName>
</protein>
<gene>
    <name evidence="1" type="ORF">JJB47_02370</name>
</gene>